<dbReference type="InterPro" id="IPR038740">
    <property type="entry name" value="BioF2-like_GNAT_dom"/>
</dbReference>
<dbReference type="Gene3D" id="3.40.630.30">
    <property type="match status" value="1"/>
</dbReference>
<dbReference type="SUPFAM" id="SSF55729">
    <property type="entry name" value="Acyl-CoA N-acyltransferases (Nat)"/>
    <property type="match status" value="1"/>
</dbReference>
<dbReference type="Proteomes" id="UP000469430">
    <property type="component" value="Unassembled WGS sequence"/>
</dbReference>
<evidence type="ECO:0000313" key="2">
    <source>
        <dbReference type="EMBL" id="MXO99856.1"/>
    </source>
</evidence>
<dbReference type="GO" id="GO:0016740">
    <property type="term" value="F:transferase activity"/>
    <property type="evidence" value="ECO:0007669"/>
    <property type="project" value="UniProtKB-KW"/>
</dbReference>
<comment type="caution">
    <text evidence="2">The sequence shown here is derived from an EMBL/GenBank/DDBJ whole genome shotgun (WGS) entry which is preliminary data.</text>
</comment>
<gene>
    <name evidence="2" type="ORF">GRI97_12755</name>
</gene>
<keyword evidence="2" id="KW-0808">Transferase</keyword>
<dbReference type="Pfam" id="PF13480">
    <property type="entry name" value="Acetyltransf_6"/>
    <property type="match status" value="1"/>
</dbReference>
<keyword evidence="3" id="KW-1185">Reference proteome</keyword>
<proteinExistence type="predicted"/>
<sequence>MLETGIDRPLFAMAQDGDQAVALPLADHSRRLTPLSNWYAFTWAPMATAGDQSPALLGSLAKDLARRTPAMVLDKLPDEDGTASRLETAFRKAGWLVQREICDTNHVLPVGGRSYAQFLADRPGALRTTLKRKAKKVDVELFTRFNAEAWDEYEAVYRESWKPEEGDPALLRRFAMAEGGAGRIRFGLARHDGVVIAAQFWTVEGGTAYIHKLAHRESAKPLSAGTTLTAALFAEVIDNDGVELVDFGTGNDPYKRDWMETIRPRYRLTMWRRENPRNWPVIARSWLRQLVSRRRDV</sequence>
<dbReference type="AlphaFoldDB" id="A0A6I4TUT3"/>
<accession>A0A6I4TUT3</accession>
<protein>
    <submittedName>
        <fullName evidence="2">GNAT family N-acetyltransferase</fullName>
    </submittedName>
</protein>
<organism evidence="2 3">
    <name type="scientific">Croceibacterium xixiisoli</name>
    <dbReference type="NCBI Taxonomy" id="1476466"/>
    <lineage>
        <taxon>Bacteria</taxon>
        <taxon>Pseudomonadati</taxon>
        <taxon>Pseudomonadota</taxon>
        <taxon>Alphaproteobacteria</taxon>
        <taxon>Sphingomonadales</taxon>
        <taxon>Erythrobacteraceae</taxon>
        <taxon>Croceibacterium</taxon>
    </lineage>
</organism>
<evidence type="ECO:0000313" key="3">
    <source>
        <dbReference type="Proteomes" id="UP000469430"/>
    </source>
</evidence>
<evidence type="ECO:0000259" key="1">
    <source>
        <dbReference type="Pfam" id="PF13480"/>
    </source>
</evidence>
<name>A0A6I4TUT3_9SPHN</name>
<dbReference type="InterPro" id="IPR016181">
    <property type="entry name" value="Acyl_CoA_acyltransferase"/>
</dbReference>
<dbReference type="EMBL" id="WTYJ01000002">
    <property type="protein sequence ID" value="MXO99856.1"/>
    <property type="molecule type" value="Genomic_DNA"/>
</dbReference>
<reference evidence="2 3" key="1">
    <citation type="submission" date="2019-12" db="EMBL/GenBank/DDBJ databases">
        <title>Genomic-based taxomic classification of the family Erythrobacteraceae.</title>
        <authorList>
            <person name="Xu L."/>
        </authorList>
    </citation>
    <scope>NUCLEOTIDE SEQUENCE [LARGE SCALE GENOMIC DNA]</scope>
    <source>
        <strain evidence="2 3">S36</strain>
    </source>
</reference>
<dbReference type="OrthoDB" id="8334427at2"/>
<feature type="domain" description="BioF2-like acetyltransferase" evidence="1">
    <location>
        <begin position="127"/>
        <end position="256"/>
    </location>
</feature>